<sequence length="123" mass="13371">MLEGSFYTTDQLLQPAPGQLQARIQLNAAHPILGGHFPGLPVVPGVCMLQIIKELVQQAVGKPLALTQAANIKYLSVLDPLQHPIVAARINFEESTAGIQVTEAVIHFDATSFIKLQHAKYSY</sequence>
<dbReference type="EMBL" id="BAABGZ010000082">
    <property type="protein sequence ID" value="GAA4371120.1"/>
    <property type="molecule type" value="Genomic_DNA"/>
</dbReference>
<dbReference type="Pfam" id="PF22818">
    <property type="entry name" value="ApeI-like"/>
    <property type="match status" value="1"/>
</dbReference>
<name>A0ABP8ITM6_9BACT</name>
<comment type="caution">
    <text evidence="2">The sequence shown here is derived from an EMBL/GenBank/DDBJ whole genome shotgun (WGS) entry which is preliminary data.</text>
</comment>
<dbReference type="InterPro" id="IPR029069">
    <property type="entry name" value="HotDog_dom_sf"/>
</dbReference>
<keyword evidence="3" id="KW-1185">Reference proteome</keyword>
<dbReference type="Proteomes" id="UP001501153">
    <property type="component" value="Unassembled WGS sequence"/>
</dbReference>
<protein>
    <submittedName>
        <fullName evidence="2">3-hydroxyacyl-ACP dehydratase</fullName>
    </submittedName>
</protein>
<organism evidence="2 3">
    <name type="scientific">Hymenobacter saemangeumensis</name>
    <dbReference type="NCBI Taxonomy" id="1084522"/>
    <lineage>
        <taxon>Bacteria</taxon>
        <taxon>Pseudomonadati</taxon>
        <taxon>Bacteroidota</taxon>
        <taxon>Cytophagia</taxon>
        <taxon>Cytophagales</taxon>
        <taxon>Hymenobacteraceae</taxon>
        <taxon>Hymenobacter</taxon>
    </lineage>
</organism>
<evidence type="ECO:0000259" key="1">
    <source>
        <dbReference type="Pfam" id="PF22818"/>
    </source>
</evidence>
<evidence type="ECO:0000313" key="3">
    <source>
        <dbReference type="Proteomes" id="UP001501153"/>
    </source>
</evidence>
<feature type="domain" description="ApeI dehydratase-like" evidence="1">
    <location>
        <begin position="19"/>
        <end position="96"/>
    </location>
</feature>
<evidence type="ECO:0000313" key="2">
    <source>
        <dbReference type="EMBL" id="GAA4371120.1"/>
    </source>
</evidence>
<reference evidence="3" key="1">
    <citation type="journal article" date="2019" name="Int. J. Syst. Evol. Microbiol.">
        <title>The Global Catalogue of Microorganisms (GCM) 10K type strain sequencing project: providing services to taxonomists for standard genome sequencing and annotation.</title>
        <authorList>
            <consortium name="The Broad Institute Genomics Platform"/>
            <consortium name="The Broad Institute Genome Sequencing Center for Infectious Disease"/>
            <person name="Wu L."/>
            <person name="Ma J."/>
        </authorList>
    </citation>
    <scope>NUCLEOTIDE SEQUENCE [LARGE SCALE GENOMIC DNA]</scope>
    <source>
        <strain evidence="3">JCM 17923</strain>
    </source>
</reference>
<dbReference type="RefSeq" id="WP_345238545.1">
    <property type="nucleotide sequence ID" value="NZ_BAABGZ010000082.1"/>
</dbReference>
<proteinExistence type="predicted"/>
<accession>A0ABP8ITM6</accession>
<dbReference type="SUPFAM" id="SSF54637">
    <property type="entry name" value="Thioesterase/thiol ester dehydrase-isomerase"/>
    <property type="match status" value="1"/>
</dbReference>
<dbReference type="Gene3D" id="3.10.129.10">
    <property type="entry name" value="Hotdog Thioesterase"/>
    <property type="match status" value="1"/>
</dbReference>
<dbReference type="InterPro" id="IPR054545">
    <property type="entry name" value="ApeI-like"/>
</dbReference>
<gene>
    <name evidence="2" type="ORF">GCM10023185_46270</name>
</gene>